<dbReference type="AlphaFoldDB" id="A0A4Y2N2S7"/>
<feature type="domain" description="Mutator-like transposase" evidence="1">
    <location>
        <begin position="2"/>
        <end position="126"/>
    </location>
</feature>
<evidence type="ECO:0000259" key="1">
    <source>
        <dbReference type="Pfam" id="PF20700"/>
    </source>
</evidence>
<dbReference type="InterPro" id="IPR049012">
    <property type="entry name" value="Mutator_transp_dom"/>
</dbReference>
<organism evidence="2 3">
    <name type="scientific">Araneus ventricosus</name>
    <name type="common">Orbweaver spider</name>
    <name type="synonym">Epeira ventricosa</name>
    <dbReference type="NCBI Taxonomy" id="182803"/>
    <lineage>
        <taxon>Eukaryota</taxon>
        <taxon>Metazoa</taxon>
        <taxon>Ecdysozoa</taxon>
        <taxon>Arthropoda</taxon>
        <taxon>Chelicerata</taxon>
        <taxon>Arachnida</taxon>
        <taxon>Araneae</taxon>
        <taxon>Araneomorphae</taxon>
        <taxon>Entelegynae</taxon>
        <taxon>Araneoidea</taxon>
        <taxon>Araneidae</taxon>
        <taxon>Araneus</taxon>
    </lineage>
</organism>
<name>A0A4Y2N2S7_ARAVE</name>
<accession>A0A4Y2N2S7</accession>
<comment type="caution">
    <text evidence="2">The sequence shown here is derived from an EMBL/GenBank/DDBJ whole genome shotgun (WGS) entry which is preliminary data.</text>
</comment>
<protein>
    <recommendedName>
        <fullName evidence="1">Mutator-like transposase domain-containing protein</fullName>
    </recommendedName>
</protein>
<dbReference type="OrthoDB" id="6434791at2759"/>
<reference evidence="2 3" key="1">
    <citation type="journal article" date="2019" name="Sci. Rep.">
        <title>Orb-weaving spider Araneus ventricosus genome elucidates the spidroin gene catalogue.</title>
        <authorList>
            <person name="Kono N."/>
            <person name="Nakamura H."/>
            <person name="Ohtoshi R."/>
            <person name="Moran D.A.P."/>
            <person name="Shinohara A."/>
            <person name="Yoshida Y."/>
            <person name="Fujiwara M."/>
            <person name="Mori M."/>
            <person name="Tomita M."/>
            <person name="Arakawa K."/>
        </authorList>
    </citation>
    <scope>NUCLEOTIDE SEQUENCE [LARGE SCALE GENOMIC DNA]</scope>
</reference>
<dbReference type="Proteomes" id="UP000499080">
    <property type="component" value="Unassembled WGS sequence"/>
</dbReference>
<evidence type="ECO:0000313" key="2">
    <source>
        <dbReference type="EMBL" id="GBN33009.1"/>
    </source>
</evidence>
<proteinExistence type="predicted"/>
<gene>
    <name evidence="2" type="ORF">AVEN_162342_1</name>
</gene>
<keyword evidence="3" id="KW-1185">Reference proteome</keyword>
<dbReference type="Pfam" id="PF20700">
    <property type="entry name" value="Mutator"/>
    <property type="match status" value="1"/>
</dbReference>
<evidence type="ECO:0000313" key="3">
    <source>
        <dbReference type="Proteomes" id="UP000499080"/>
    </source>
</evidence>
<sequence>MRYMTLLSDGDGKTHQHLNEIQVYGKNVTIMKEECINHVAKRVGTGLRNVVQDWKKKGVTLGGKKRGSLKDETIKKLQNFYRKAITDNAPDVDKMKSSIFATLHHCMSTDKNPHHSKCPVGKNSWCFYQRALAKNQKPKSHSTMKTPLSNVVVEKIMPVYQRLASTEILNRCTSAKTQNQNESLHSVIWNKCPKEVFVSKSRLELAVTSAVSEFNFGCVTSLRLMSDCDDENISSLFIAIRKDHRREKQKCKRESEDFKNNRKSKKFKKLASDAQCLKSEGLTYGPGAF</sequence>
<dbReference type="EMBL" id="BGPR01207180">
    <property type="protein sequence ID" value="GBN33009.1"/>
    <property type="molecule type" value="Genomic_DNA"/>
</dbReference>